<gene>
    <name evidence="2" type="ORF">DDZ16_02840</name>
</gene>
<sequence length="60" mass="7057">MCELSGFSFVMIFCHSNEDDRVSVLVLMGDLLVFVDSFIMFFTFDIYGILFYHLLIVMQF</sequence>
<evidence type="ECO:0000313" key="2">
    <source>
        <dbReference type="EMBL" id="PWE01438.1"/>
    </source>
</evidence>
<keyword evidence="1" id="KW-0812">Transmembrane</keyword>
<dbReference type="EMBL" id="QEWP01000001">
    <property type="protein sequence ID" value="PWE01438.1"/>
    <property type="molecule type" value="Genomic_DNA"/>
</dbReference>
<evidence type="ECO:0000313" key="3">
    <source>
        <dbReference type="Proteomes" id="UP000244956"/>
    </source>
</evidence>
<reference evidence="2 3" key="1">
    <citation type="submission" date="2018-05" db="EMBL/GenBank/DDBJ databases">
        <title>Marinilabilia rubrum sp. nov., isolated from saltern sediment.</title>
        <authorList>
            <person name="Zhang R."/>
        </authorList>
    </citation>
    <scope>NUCLEOTIDE SEQUENCE [LARGE SCALE GENOMIC DNA]</scope>
    <source>
        <strain evidence="2 3">WTE16</strain>
    </source>
</reference>
<evidence type="ECO:0000256" key="1">
    <source>
        <dbReference type="SAM" id="Phobius"/>
    </source>
</evidence>
<name>A0A2U2BEF4_9BACT</name>
<dbReference type="Proteomes" id="UP000244956">
    <property type="component" value="Unassembled WGS sequence"/>
</dbReference>
<comment type="caution">
    <text evidence="2">The sequence shown here is derived from an EMBL/GenBank/DDBJ whole genome shotgun (WGS) entry which is preliminary data.</text>
</comment>
<feature type="transmembrane region" description="Helical" evidence="1">
    <location>
        <begin position="31"/>
        <end position="55"/>
    </location>
</feature>
<protein>
    <submittedName>
        <fullName evidence="2">Uncharacterized protein</fullName>
    </submittedName>
</protein>
<organism evidence="2 3">
    <name type="scientific">Marinilabilia rubra</name>
    <dbReference type="NCBI Taxonomy" id="2162893"/>
    <lineage>
        <taxon>Bacteria</taxon>
        <taxon>Pseudomonadati</taxon>
        <taxon>Bacteroidota</taxon>
        <taxon>Bacteroidia</taxon>
        <taxon>Marinilabiliales</taxon>
        <taxon>Marinilabiliaceae</taxon>
        <taxon>Marinilabilia</taxon>
    </lineage>
</organism>
<dbReference type="AlphaFoldDB" id="A0A2U2BEF4"/>
<keyword evidence="1" id="KW-1133">Transmembrane helix</keyword>
<keyword evidence="1" id="KW-0472">Membrane</keyword>
<keyword evidence="3" id="KW-1185">Reference proteome</keyword>
<accession>A0A2U2BEF4</accession>
<proteinExistence type="predicted"/>